<keyword evidence="4 12" id="KW-0812">Transmembrane</keyword>
<reference evidence="14 15" key="1">
    <citation type="journal article" date="2008" name="Proc. Natl. Acad. Sci. U.S.A.">
        <title>Niche adaptation and genome expansion in the chlorophyll d-producing cyanobacterium Acaryochloris marina.</title>
        <authorList>
            <person name="Swingley W.D."/>
            <person name="Chen M."/>
            <person name="Cheung P.C."/>
            <person name="Conrad A.L."/>
            <person name="Dejesa L.C."/>
            <person name="Hao J."/>
            <person name="Honchak B.M."/>
            <person name="Karbach L.E."/>
            <person name="Kurdoglu A."/>
            <person name="Lahiri S."/>
            <person name="Mastrian S.D."/>
            <person name="Miyashita H."/>
            <person name="Page L."/>
            <person name="Ramakrishna P."/>
            <person name="Satoh S."/>
            <person name="Sattley W.M."/>
            <person name="Shimada Y."/>
            <person name="Taylor H.L."/>
            <person name="Tomo T."/>
            <person name="Tsuchiya T."/>
            <person name="Wang Z.T."/>
            <person name="Raymond J."/>
            <person name="Mimuro M."/>
            <person name="Blankenship R.E."/>
            <person name="Touchman J.W."/>
        </authorList>
    </citation>
    <scope>NUCLEOTIDE SEQUENCE [LARGE SCALE GENOMIC DNA]</scope>
    <source>
        <strain evidence="15">MBIC 11017</strain>
    </source>
</reference>
<dbReference type="Gene3D" id="1.10.10.670">
    <property type="entry name" value="photosystem ii from thermosynechococcus elongatus"/>
    <property type="match status" value="1"/>
</dbReference>
<feature type="transmembrane region" description="Helical" evidence="13">
    <location>
        <begin position="250"/>
        <end position="271"/>
    </location>
</feature>
<evidence type="ECO:0000256" key="6">
    <source>
        <dbReference type="ARBA" id="ARBA00022989"/>
    </source>
</evidence>
<dbReference type="InterPro" id="IPR005869">
    <property type="entry name" value="PSII_PsbC"/>
</dbReference>
<dbReference type="KEGG" id="amr:AM1_1084"/>
<dbReference type="SMR" id="B0C1V7"/>
<organism evidence="14 15">
    <name type="scientific">Acaryochloris marina (strain MBIC 11017)</name>
    <dbReference type="NCBI Taxonomy" id="329726"/>
    <lineage>
        <taxon>Bacteria</taxon>
        <taxon>Bacillati</taxon>
        <taxon>Cyanobacteriota</taxon>
        <taxon>Cyanophyceae</taxon>
        <taxon>Acaryochloridales</taxon>
        <taxon>Acaryochloridaceae</taxon>
        <taxon>Acaryochloris</taxon>
    </lineage>
</organism>
<evidence type="ECO:0000256" key="12">
    <source>
        <dbReference type="HAMAP-Rule" id="MF_01496"/>
    </source>
</evidence>
<evidence type="ECO:0000256" key="8">
    <source>
        <dbReference type="ARBA" id="ARBA00023078"/>
    </source>
</evidence>
<comment type="subunit">
    <text evidence="12">PSII is composed of 1 copy each of membrane proteins PsbA, PsbB, PsbC, PsbD, PsbE, PsbF, PsbH, PsbI, PsbJ, PsbK, PsbL, PsbM, PsbT, PsbX, PsbY, PsbZ, Psb30/Ycf12, peripheral proteins PsbO, CyanoQ (PsbQ), PsbU, PsbV and a large number of cofactors. It forms dimeric complexes.</text>
</comment>
<dbReference type="GO" id="GO:0031676">
    <property type="term" value="C:plasma membrane-derived thylakoid membrane"/>
    <property type="evidence" value="ECO:0007669"/>
    <property type="project" value="UniProtKB-SubCell"/>
</dbReference>
<sequence length="490" mass="53927">MKVCALGWHPKTKSMKTSSSLRRFYHVETPFNPSAAGYDRATTGYGWWAGNARLTDLSGQLTGAHIAHAGMITFWAGAMTLFEVSHFIPEKPMYEQGSILLAHLAAEGFGVGPGGEVISTYPYFVIGAIHLIASAVLGFGGLYHTFRGPAKFEDYSDWWGYDWEDKEKMMQILGIHLIFLGIGALAFAAKAMFFGGLYDPWAPGGGNVRLITNPTWNLGTFLGYITRSPWGEGGWIVSVNNLEDVVGGHLLVGVHYIFGGVFHILVKPWGWVRRAYVWSGEAYLSYSLGALYMCGMIAVGYVWFNNTVYPSEFYGPTAAEASQAQAMTFLIRDQRLGANIASAQGPTGLGKYLMRSPSGEIIFGGETMRFWDFRGPWLEPLRGPNGLDLNKLRNDIQPWQARRAAEYMTHAPLGALNSVGGVATEINSVNYVSPRSWLSTSHFCLAFFFFVGHIWHSGRARAAAAGFEKGIERKTEYALSLPDIDATSVD</sequence>
<dbReference type="FunFam" id="1.10.10.670:FF:000001">
    <property type="entry name" value="Photosystem II CP43 reaction center protein"/>
    <property type="match status" value="1"/>
</dbReference>
<comment type="subcellular location">
    <subcellularLocation>
        <location evidence="1 12">Cellular thylakoid membrane</location>
        <topology evidence="1 12">Multi-pass membrane protein</topology>
    </subcellularLocation>
</comment>
<proteinExistence type="evidence at protein level"/>
<keyword evidence="10 12" id="KW-0464">Manganese</keyword>
<feature type="transmembrane region" description="Helical" evidence="13">
    <location>
        <begin position="121"/>
        <end position="143"/>
    </location>
</feature>
<dbReference type="SUPFAM" id="SSF161077">
    <property type="entry name" value="Photosystem II antenna protein-like"/>
    <property type="match status" value="1"/>
</dbReference>
<comment type="similarity">
    <text evidence="12">Belongs to the PsbB/PsbC family. PsbC subfamily.</text>
</comment>
<dbReference type="Proteomes" id="UP000000268">
    <property type="component" value="Chromosome"/>
</dbReference>
<dbReference type="PDB" id="7YMI">
    <property type="method" value="EM"/>
    <property type="resolution" value="3.30 A"/>
    <property type="chains" value="C/c=1-490"/>
</dbReference>
<evidence type="ECO:0000313" key="15">
    <source>
        <dbReference type="Proteomes" id="UP000000268"/>
    </source>
</evidence>
<keyword evidence="11 12" id="KW-0604">Photosystem II</keyword>
<keyword evidence="3 12" id="KW-0602">Photosynthesis</keyword>
<dbReference type="STRING" id="329726.AM1_1084"/>
<evidence type="ECO:0000256" key="2">
    <source>
        <dbReference type="ARBA" id="ARBA00022494"/>
    </source>
</evidence>
<name>B0C1V7_ACAM1</name>
<dbReference type="GO" id="GO:0016168">
    <property type="term" value="F:chlorophyll binding"/>
    <property type="evidence" value="ECO:0007669"/>
    <property type="project" value="UniProtKB-UniRule"/>
</dbReference>
<dbReference type="HOGENOM" id="CLU_028310_1_1_3"/>
<keyword evidence="9 12" id="KW-0472">Membrane</keyword>
<dbReference type="EMDB" id="EMD-33929"/>
<dbReference type="InterPro" id="IPR000932">
    <property type="entry name" value="PS_antenna-like"/>
</dbReference>
<evidence type="ECO:0000256" key="9">
    <source>
        <dbReference type="ARBA" id="ARBA00023136"/>
    </source>
</evidence>
<evidence type="ECO:0000256" key="11">
    <source>
        <dbReference type="ARBA" id="ARBA00023276"/>
    </source>
</evidence>
<protein>
    <recommendedName>
        <fullName evidence="12">Photosystem II CP43 reaction center protein</fullName>
    </recommendedName>
    <alternativeName>
        <fullName evidence="12">PSII 43 kDa protein</fullName>
    </alternativeName>
    <alternativeName>
        <fullName evidence="12">Protein CP-43</fullName>
    </alternativeName>
</protein>
<feature type="binding site" evidence="12">
    <location>
        <position position="379"/>
    </location>
    <ligand>
        <name>[CaMn4O5] cluster</name>
        <dbReference type="ChEBI" id="CHEBI:189552"/>
    </ligand>
</feature>
<dbReference type="eggNOG" id="ENOG502Z7VA">
    <property type="taxonomic scope" value="Bacteria"/>
</dbReference>
<evidence type="ECO:0000313" key="14">
    <source>
        <dbReference type="EMBL" id="ABW26123.1"/>
    </source>
</evidence>
<keyword evidence="5 12" id="KW-0479">Metal-binding</keyword>
<keyword evidence="8 12" id="KW-0793">Thylakoid</keyword>
<accession>B0C1V7</accession>
<evidence type="ECO:0000256" key="7">
    <source>
        <dbReference type="ARBA" id="ARBA00022991"/>
    </source>
</evidence>
<feature type="transmembrane region" description="Helical" evidence="13">
    <location>
        <begin position="172"/>
        <end position="193"/>
    </location>
</feature>
<dbReference type="InterPro" id="IPR044900">
    <property type="entry name" value="PSII_PsbC_sf"/>
</dbReference>
<keyword evidence="6 12" id="KW-1133">Transmembrane helix</keyword>
<evidence type="ECO:0000256" key="10">
    <source>
        <dbReference type="ARBA" id="ARBA00023211"/>
    </source>
</evidence>
<dbReference type="AlphaFoldDB" id="B0C1V7"/>
<evidence type="ECO:0000256" key="1">
    <source>
        <dbReference type="ARBA" id="ARBA00004636"/>
    </source>
</evidence>
<dbReference type="EMDB" id="EMD-33933"/>
<evidence type="ECO:0000256" key="3">
    <source>
        <dbReference type="ARBA" id="ARBA00022531"/>
    </source>
</evidence>
<dbReference type="EMBL" id="CP000828">
    <property type="protein sequence ID" value="ABW26123.1"/>
    <property type="molecule type" value="Genomic_DNA"/>
</dbReference>
<dbReference type="GO" id="GO:0009523">
    <property type="term" value="C:photosystem II"/>
    <property type="evidence" value="ECO:0007669"/>
    <property type="project" value="UniProtKB-KW"/>
</dbReference>
<evidence type="ECO:0000256" key="4">
    <source>
        <dbReference type="ARBA" id="ARBA00022692"/>
    </source>
</evidence>
<dbReference type="HAMAP" id="MF_01496">
    <property type="entry name" value="PSII_PsbC_CP43"/>
    <property type="match status" value="1"/>
</dbReference>
<dbReference type="PDB" id="7YMM">
    <property type="method" value="EM"/>
    <property type="resolution" value="3.60 A"/>
    <property type="chains" value="1C/2C/3C/4C=1-490"/>
</dbReference>
<evidence type="ECO:0000256" key="5">
    <source>
        <dbReference type="ARBA" id="ARBA00022723"/>
    </source>
</evidence>
<dbReference type="GO" id="GO:0009772">
    <property type="term" value="P:photosynthetic electron transport in photosystem II"/>
    <property type="evidence" value="ECO:0007669"/>
    <property type="project" value="InterPro"/>
</dbReference>
<reference evidence="16 17" key="2">
    <citation type="journal article" date="2024" name="Sci. Adv.">
        <title>Structure of a unique PSII-Pcb tetrameric megacomplex in a chlorophyll &lt;i&gt;d&lt;/i&gt;-containing cyanobacterium.</title>
        <authorList>
            <person name="Shen L."/>
            <person name="Gao Y."/>
            <person name="Tang K."/>
            <person name="Qi R."/>
            <person name="Fu L."/>
            <person name="Chen J.H."/>
            <person name="Wang W."/>
            <person name="Ma X."/>
            <person name="Li P."/>
            <person name="Chen M."/>
            <person name="Kuang T."/>
            <person name="Zhang X."/>
            <person name="Shen J.R."/>
            <person name="Wang P."/>
            <person name="Han G."/>
        </authorList>
    </citation>
    <scope>STRUCTURE BY ELECTRON MICROSCOPY (3.30 ANGSTROMS)</scope>
</reference>
<keyword evidence="16 17" id="KW-0002">3D-structure</keyword>
<keyword evidence="7 12" id="KW-0157">Chromophore</keyword>
<dbReference type="GO" id="GO:0046872">
    <property type="term" value="F:metal ion binding"/>
    <property type="evidence" value="ECO:0007669"/>
    <property type="project" value="UniProtKB-KW"/>
</dbReference>
<comment type="function">
    <text evidence="12">One of the components of the core complex of photosystem II (PSII). It binds chlorophyll and helps catalyze the primary light-induced photochemical processes of PSII. PSII is a light-driven water:plastoquinone oxidoreductase, using light energy to abstract electrons from H(2)O, generating O(2) and a proton gradient subsequently used for ATP formation.</text>
</comment>
<keyword evidence="2 12" id="KW-0148">Chlorophyll</keyword>
<evidence type="ECO:0007829" key="16">
    <source>
        <dbReference type="PDB" id="7YMI"/>
    </source>
</evidence>
<gene>
    <name evidence="12 14" type="primary">psbC</name>
    <name evidence="14" type="ordered locus">AM1_1084</name>
</gene>
<evidence type="ECO:0007829" key="17">
    <source>
        <dbReference type="PDB" id="7YMM"/>
    </source>
</evidence>
<keyword evidence="15" id="KW-1185">Reference proteome</keyword>
<dbReference type="InterPro" id="IPR036001">
    <property type="entry name" value="PS_II_antenna-like_sf"/>
</dbReference>
<evidence type="ECO:0000256" key="13">
    <source>
        <dbReference type="SAM" id="Phobius"/>
    </source>
</evidence>
<feature type="transmembrane region" description="Helical" evidence="13">
    <location>
        <begin position="283"/>
        <end position="304"/>
    </location>
</feature>
<dbReference type="NCBIfam" id="TIGR01153">
    <property type="entry name" value="psbC"/>
    <property type="match status" value="1"/>
</dbReference>
<dbReference type="Pfam" id="PF00421">
    <property type="entry name" value="PSII"/>
    <property type="match status" value="1"/>
</dbReference>